<sequence length="76" mass="7980">MRPRRQRHRRLGTADIVGKEGLARGGEETSDLALLGPEHGMAFQKSADVLGEHAAAGRGIKGPVQIEQALAIGVVA</sequence>
<keyword evidence="2" id="KW-1185">Reference proteome</keyword>
<accession>A0A1E3VWP7</accession>
<proteinExistence type="predicted"/>
<name>A0A1E3VWP7_9HYPH</name>
<evidence type="ECO:0000313" key="2">
    <source>
        <dbReference type="Proteomes" id="UP000094501"/>
    </source>
</evidence>
<dbReference type="AlphaFoldDB" id="A0A1E3VWP7"/>
<dbReference type="Proteomes" id="UP000094501">
    <property type="component" value="Unassembled WGS sequence"/>
</dbReference>
<comment type="caution">
    <text evidence="1">The sequence shown here is derived from an EMBL/GenBank/DDBJ whole genome shotgun (WGS) entry which is preliminary data.</text>
</comment>
<reference evidence="1 2" key="1">
    <citation type="journal article" date="2016" name="Environ. Microbiol.">
        <title>New Methyloceanibacter diversity from North Sea sediments includes methanotroph containing solely the soluble methane monooxygenase.</title>
        <authorList>
            <person name="Vekeman B."/>
            <person name="Kerckhof F.M."/>
            <person name="Cremers G."/>
            <person name="de Vos P."/>
            <person name="Vandamme P."/>
            <person name="Boon N."/>
            <person name="Op den Camp H.J."/>
            <person name="Heylen K."/>
        </authorList>
    </citation>
    <scope>NUCLEOTIDE SEQUENCE [LARGE SCALE GENOMIC DNA]</scope>
    <source>
        <strain evidence="1 2">R-67174</strain>
    </source>
</reference>
<dbReference type="EMBL" id="LPWG01000014">
    <property type="protein sequence ID" value="ODR97955.1"/>
    <property type="molecule type" value="Genomic_DNA"/>
</dbReference>
<evidence type="ECO:0000313" key="1">
    <source>
        <dbReference type="EMBL" id="ODR97955.1"/>
    </source>
</evidence>
<gene>
    <name evidence="1" type="ORF">AUC68_10575</name>
</gene>
<organism evidence="1 2">
    <name type="scientific">Methyloceanibacter methanicus</name>
    <dbReference type="NCBI Taxonomy" id="1774968"/>
    <lineage>
        <taxon>Bacteria</taxon>
        <taxon>Pseudomonadati</taxon>
        <taxon>Pseudomonadota</taxon>
        <taxon>Alphaproteobacteria</taxon>
        <taxon>Hyphomicrobiales</taxon>
        <taxon>Hyphomicrobiaceae</taxon>
        <taxon>Methyloceanibacter</taxon>
    </lineage>
</organism>
<protein>
    <submittedName>
        <fullName evidence="1">Uncharacterized protein</fullName>
    </submittedName>
</protein>